<evidence type="ECO:0000259" key="8">
    <source>
        <dbReference type="SMART" id="SM00226"/>
    </source>
</evidence>
<keyword evidence="4 7" id="KW-0378">Hydrolase</keyword>
<feature type="domain" description="Phosphotyrosine protein phosphatase I" evidence="8">
    <location>
        <begin position="3"/>
        <end position="152"/>
    </location>
</feature>
<accession>A0A034WVJ0</accession>
<comment type="catalytic activity">
    <reaction evidence="7">
        <text>O-phospho-L-tyrosyl-[protein] + H2O = L-tyrosyl-[protein] + phosphate</text>
        <dbReference type="Rhea" id="RHEA:10684"/>
        <dbReference type="Rhea" id="RHEA-COMP:10136"/>
        <dbReference type="Rhea" id="RHEA-COMP:20101"/>
        <dbReference type="ChEBI" id="CHEBI:15377"/>
        <dbReference type="ChEBI" id="CHEBI:43474"/>
        <dbReference type="ChEBI" id="CHEBI:46858"/>
        <dbReference type="ChEBI" id="CHEBI:61978"/>
        <dbReference type="EC" id="3.1.3.48"/>
    </reaction>
</comment>
<comment type="subcellular location">
    <subcellularLocation>
        <location evidence="1 7">Cytoplasm</location>
    </subcellularLocation>
</comment>
<evidence type="ECO:0000256" key="3">
    <source>
        <dbReference type="ARBA" id="ARBA00022490"/>
    </source>
</evidence>
<evidence type="ECO:0000256" key="2">
    <source>
        <dbReference type="ARBA" id="ARBA00011063"/>
    </source>
</evidence>
<dbReference type="InterPro" id="IPR017867">
    <property type="entry name" value="Tyr_phospatase_low_mol_wt"/>
</dbReference>
<protein>
    <recommendedName>
        <fullName evidence="7">Low molecular weight phosphotyrosine protein phosphatase</fullName>
        <shortName evidence="7">LMW-PTP</shortName>
        <shortName evidence="7">LMW-PTPase</shortName>
        <ecNumber evidence="7">3.1.3.2</ecNumber>
        <ecNumber evidence="7">3.1.3.48</ecNumber>
    </recommendedName>
    <alternativeName>
        <fullName evidence="7">Low molecular weight cytosolic acid phosphatase</fullName>
    </alternativeName>
</protein>
<proteinExistence type="inferred from homology"/>
<sequence length="158" mass="17719">MVKKILMICLGNICRSPIAEGVMIETIENEGVSADWKVDSAAIGSWHVGNPPDHRALKIMKNHNINYKNKARQIKKDDFLQFDYIFGMDEENMSDLRRLAPPNAKAKLLLLGDFGLQKSDRIIEDPYYQRGDAGFEKAYQQCVVACAAFLKEAAAGKV</sequence>
<dbReference type="Proteomes" id="UP001652620">
    <property type="component" value="Chromosome 2"/>
</dbReference>
<dbReference type="GO" id="GO:0004726">
    <property type="term" value="F:non-membrane spanning protein tyrosine phosphatase activity"/>
    <property type="evidence" value="ECO:0007669"/>
    <property type="project" value="InterPro"/>
</dbReference>
<dbReference type="OrthoDB" id="3388at2759"/>
<dbReference type="GO" id="GO:0005737">
    <property type="term" value="C:cytoplasm"/>
    <property type="evidence" value="ECO:0007669"/>
    <property type="project" value="UniProtKB-SubCell"/>
</dbReference>
<dbReference type="PRINTS" id="PR00719">
    <property type="entry name" value="LMWPTPASE"/>
</dbReference>
<reference evidence="10" key="3">
    <citation type="submission" date="2025-05" db="UniProtKB">
        <authorList>
            <consortium name="RefSeq"/>
        </authorList>
    </citation>
    <scope>NUCLEOTIDE SEQUENCE [LARGE SCALE GENOMIC DNA]</scope>
</reference>
<dbReference type="PANTHER" id="PTHR11717">
    <property type="entry name" value="LOW MOLECULAR WEIGHT PROTEIN TYROSINE PHOSPHATASE"/>
    <property type="match status" value="1"/>
</dbReference>
<organism evidence="9">
    <name type="scientific">Bactrocera dorsalis</name>
    <name type="common">Oriental fruit fly</name>
    <name type="synonym">Dacus dorsalis</name>
    <dbReference type="NCBI Taxonomy" id="27457"/>
    <lineage>
        <taxon>Eukaryota</taxon>
        <taxon>Metazoa</taxon>
        <taxon>Ecdysozoa</taxon>
        <taxon>Arthropoda</taxon>
        <taxon>Hexapoda</taxon>
        <taxon>Insecta</taxon>
        <taxon>Pterygota</taxon>
        <taxon>Neoptera</taxon>
        <taxon>Endopterygota</taxon>
        <taxon>Diptera</taxon>
        <taxon>Brachycera</taxon>
        <taxon>Muscomorpha</taxon>
        <taxon>Tephritoidea</taxon>
        <taxon>Tephritidae</taxon>
        <taxon>Bactrocera</taxon>
        <taxon>Bactrocera</taxon>
    </lineage>
</organism>
<dbReference type="Pfam" id="PF01451">
    <property type="entry name" value="LMWPc"/>
    <property type="match status" value="1"/>
</dbReference>
<dbReference type="InterPro" id="IPR002115">
    <property type="entry name" value="Tyr_Pase_low_mol_wt_mml"/>
</dbReference>
<evidence type="ECO:0000256" key="4">
    <source>
        <dbReference type="ARBA" id="ARBA00022801"/>
    </source>
</evidence>
<dbReference type="CDD" id="cd16343">
    <property type="entry name" value="LMWPTP"/>
    <property type="match status" value="1"/>
</dbReference>
<keyword evidence="10" id="KW-1185">Reference proteome</keyword>
<dbReference type="SMART" id="SM00226">
    <property type="entry name" value="LMWPc"/>
    <property type="match status" value="1"/>
</dbReference>
<feature type="active site" description="Proton donor" evidence="6">
    <location>
        <position position="125"/>
    </location>
</feature>
<feature type="active site" evidence="6">
    <location>
        <position position="15"/>
    </location>
</feature>
<name>A0A034WVJ0_BACDO</name>
<comment type="catalytic activity">
    <reaction evidence="7">
        <text>a phosphate monoester + H2O = an alcohol + phosphate</text>
        <dbReference type="Rhea" id="RHEA:15017"/>
        <dbReference type="ChEBI" id="CHEBI:15377"/>
        <dbReference type="ChEBI" id="CHEBI:30879"/>
        <dbReference type="ChEBI" id="CHEBI:43474"/>
        <dbReference type="ChEBI" id="CHEBI:67140"/>
        <dbReference type="EC" id="3.1.3.2"/>
    </reaction>
</comment>
<dbReference type="OMA" id="VCHGNIC"/>
<gene>
    <name evidence="9" type="primary">PPAC1</name>
    <name evidence="11" type="synonym">LOC105226348</name>
</gene>
<keyword evidence="5 7" id="KW-0904">Protein phosphatase</keyword>
<evidence type="ECO:0000256" key="6">
    <source>
        <dbReference type="PIRSR" id="PIRSR617867-1"/>
    </source>
</evidence>
<dbReference type="InterPro" id="IPR050438">
    <property type="entry name" value="LMW_PTPase"/>
</dbReference>
<comment type="similarity">
    <text evidence="2 7">Belongs to the low molecular weight phosphotyrosine protein phosphatase family.</text>
</comment>
<dbReference type="EMBL" id="GAKP01000303">
    <property type="protein sequence ID" value="JAC58649.1"/>
    <property type="molecule type" value="Transcribed_RNA"/>
</dbReference>
<dbReference type="PANTHER" id="PTHR11717:SF7">
    <property type="entry name" value="LOW MOLECULAR WEIGHT PHOSPHOTYROSINE PROTEIN PHOSPHATASE"/>
    <property type="match status" value="1"/>
</dbReference>
<dbReference type="GeneID" id="105226348"/>
<dbReference type="Gene3D" id="3.40.50.2300">
    <property type="match status" value="1"/>
</dbReference>
<evidence type="ECO:0000256" key="5">
    <source>
        <dbReference type="ARBA" id="ARBA00022912"/>
    </source>
</evidence>
<evidence type="ECO:0000313" key="11">
    <source>
        <dbReference type="RefSeq" id="XP_011203488.1"/>
    </source>
</evidence>
<dbReference type="AlphaFoldDB" id="A0A034WVJ0"/>
<dbReference type="EC" id="3.1.3.2" evidence="7"/>
<dbReference type="SUPFAM" id="SSF52788">
    <property type="entry name" value="Phosphotyrosine protein phosphatases I"/>
    <property type="match status" value="1"/>
</dbReference>
<evidence type="ECO:0000313" key="10">
    <source>
        <dbReference type="Proteomes" id="UP001652620"/>
    </source>
</evidence>
<dbReference type="RefSeq" id="XP_011203488.1">
    <property type="nucleotide sequence ID" value="XM_011205186.3"/>
</dbReference>
<reference evidence="11" key="2">
    <citation type="submission" date="2025-04" db="UniProtKB">
        <authorList>
            <consortium name="RefSeq"/>
        </authorList>
    </citation>
    <scope>IDENTIFICATION</scope>
    <source>
        <strain evidence="11">Punador</strain>
    </source>
</reference>
<dbReference type="PRINTS" id="PR00720">
    <property type="entry name" value="MAMMALPTPASE"/>
</dbReference>
<dbReference type="InterPro" id="IPR023485">
    <property type="entry name" value="Ptyr_pPase"/>
</dbReference>
<keyword evidence="3 7" id="KW-0963">Cytoplasm</keyword>
<dbReference type="GO" id="GO:0003993">
    <property type="term" value="F:acid phosphatase activity"/>
    <property type="evidence" value="ECO:0007669"/>
    <property type="project" value="UniProtKB-UniRule"/>
</dbReference>
<comment type="function">
    <text evidence="7">Acts on tyrosine phosphorylated proteins, low-MW aryl phosphates and natural and synthetic acyl phosphates.</text>
</comment>
<evidence type="ECO:0000256" key="7">
    <source>
        <dbReference type="RuleBase" id="RU368115"/>
    </source>
</evidence>
<dbReference type="KEGG" id="bdr:105226348"/>
<dbReference type="EC" id="3.1.3.48" evidence="7"/>
<evidence type="ECO:0000313" key="9">
    <source>
        <dbReference type="EMBL" id="JAC58649.1"/>
    </source>
</evidence>
<dbReference type="FunFam" id="3.40.50.2300:FF:000105">
    <property type="entry name" value="Low molecular weight phosphotyrosine protein"/>
    <property type="match status" value="1"/>
</dbReference>
<feature type="active site" description="Nucleophile" evidence="6">
    <location>
        <position position="9"/>
    </location>
</feature>
<evidence type="ECO:0000256" key="1">
    <source>
        <dbReference type="ARBA" id="ARBA00004496"/>
    </source>
</evidence>
<reference evidence="9" key="1">
    <citation type="journal article" date="2014" name="BMC Genomics">
        <title>Characterizing the developmental transcriptome of the oriental fruit fly, Bactrocera dorsalis (Diptera: Tephritidae) through comparative genomic analysis with Drosophila melanogaster utilizing modENCODE datasets.</title>
        <authorList>
            <person name="Geib S.M."/>
            <person name="Calla B."/>
            <person name="Hall B."/>
            <person name="Hou S."/>
            <person name="Manoukis N.C."/>
        </authorList>
    </citation>
    <scope>NUCLEOTIDE SEQUENCE</scope>
    <source>
        <strain evidence="9">Punador</strain>
    </source>
</reference>
<dbReference type="InterPro" id="IPR036196">
    <property type="entry name" value="Ptyr_pPase_sf"/>
</dbReference>